<dbReference type="SUPFAM" id="SSF55729">
    <property type="entry name" value="Acyl-CoA N-acyltransferases (Nat)"/>
    <property type="match status" value="1"/>
</dbReference>
<dbReference type="PANTHER" id="PTHR10545">
    <property type="entry name" value="DIAMINE N-ACETYLTRANSFERASE"/>
    <property type="match status" value="1"/>
</dbReference>
<keyword evidence="1 4" id="KW-0808">Transferase</keyword>
<evidence type="ECO:0000256" key="1">
    <source>
        <dbReference type="ARBA" id="ARBA00022679"/>
    </source>
</evidence>
<dbReference type="Pfam" id="PF00583">
    <property type="entry name" value="Acetyltransf_1"/>
    <property type="match status" value="1"/>
</dbReference>
<evidence type="ECO:0000256" key="2">
    <source>
        <dbReference type="ARBA" id="ARBA00023315"/>
    </source>
</evidence>
<dbReference type="Gene3D" id="3.40.630.30">
    <property type="match status" value="1"/>
</dbReference>
<name>A0A7C9LCU0_9FIRM</name>
<protein>
    <submittedName>
        <fullName evidence="4">GNAT family N-acetyltransferase</fullName>
    </submittedName>
</protein>
<dbReference type="AlphaFoldDB" id="A0A7C9LCU0"/>
<organism evidence="4 5">
    <name type="scientific">Lachnospira eligens</name>
    <dbReference type="NCBI Taxonomy" id="39485"/>
    <lineage>
        <taxon>Bacteria</taxon>
        <taxon>Bacillati</taxon>
        <taxon>Bacillota</taxon>
        <taxon>Clostridia</taxon>
        <taxon>Lachnospirales</taxon>
        <taxon>Lachnospiraceae</taxon>
        <taxon>Lachnospira</taxon>
    </lineage>
</organism>
<dbReference type="GO" id="GO:0008080">
    <property type="term" value="F:N-acetyltransferase activity"/>
    <property type="evidence" value="ECO:0007669"/>
    <property type="project" value="UniProtKB-ARBA"/>
</dbReference>
<evidence type="ECO:0000259" key="3">
    <source>
        <dbReference type="PROSITE" id="PS51186"/>
    </source>
</evidence>
<dbReference type="PROSITE" id="PS51186">
    <property type="entry name" value="GNAT"/>
    <property type="match status" value="1"/>
</dbReference>
<dbReference type="InterPro" id="IPR016181">
    <property type="entry name" value="Acyl_CoA_acyltransferase"/>
</dbReference>
<dbReference type="CDD" id="cd04301">
    <property type="entry name" value="NAT_SF"/>
    <property type="match status" value="1"/>
</dbReference>
<dbReference type="InterPro" id="IPR051016">
    <property type="entry name" value="Diverse_Substrate_AcTransf"/>
</dbReference>
<evidence type="ECO:0000313" key="4">
    <source>
        <dbReference type="EMBL" id="MSC57696.1"/>
    </source>
</evidence>
<dbReference type="EMBL" id="WKRD01000007">
    <property type="protein sequence ID" value="MSC57696.1"/>
    <property type="molecule type" value="Genomic_DNA"/>
</dbReference>
<gene>
    <name evidence="4" type="ORF">GKE48_09630</name>
</gene>
<dbReference type="PANTHER" id="PTHR10545:SF29">
    <property type="entry name" value="GH14572P-RELATED"/>
    <property type="match status" value="1"/>
</dbReference>
<feature type="domain" description="N-acetyltransferase" evidence="3">
    <location>
        <begin position="7"/>
        <end position="154"/>
    </location>
</feature>
<accession>A0A7C9LCU0</accession>
<dbReference type="InterPro" id="IPR000182">
    <property type="entry name" value="GNAT_dom"/>
</dbReference>
<evidence type="ECO:0000313" key="5">
    <source>
        <dbReference type="Proteomes" id="UP000481964"/>
    </source>
</evidence>
<comment type="caution">
    <text evidence="4">The sequence shown here is derived from an EMBL/GenBank/DDBJ whole genome shotgun (WGS) entry which is preliminary data.</text>
</comment>
<keyword evidence="2" id="KW-0012">Acyltransferase</keyword>
<dbReference type="Proteomes" id="UP000481964">
    <property type="component" value="Unassembled WGS sequence"/>
</dbReference>
<proteinExistence type="predicted"/>
<sequence length="154" mass="17791">MIHMDNIIIRSMKEEDSSEVLEMMKVFYASPALLSDPSEDVMKRDIADCLGDNPFIECFVFENNTGVIMGYSMVAHSYSTECGGNCEWVEDIYIKPDYRGKNIAGEFFEHLDNMYGKEAVRFRLEVEEENERAVKAYKKAGFERLGYVQMAKDY</sequence>
<reference evidence="4 5" key="1">
    <citation type="journal article" date="2019" name="Nat. Med.">
        <title>A library of human gut bacterial isolates paired with longitudinal multiomics data enables mechanistic microbiome research.</title>
        <authorList>
            <person name="Poyet M."/>
            <person name="Groussin M."/>
            <person name="Gibbons S.M."/>
            <person name="Avila-Pacheco J."/>
            <person name="Jiang X."/>
            <person name="Kearney S.M."/>
            <person name="Perrotta A.R."/>
            <person name="Berdy B."/>
            <person name="Zhao S."/>
            <person name="Lieberman T.D."/>
            <person name="Swanson P.K."/>
            <person name="Smith M."/>
            <person name="Roesemann S."/>
            <person name="Alexander J.E."/>
            <person name="Rich S.A."/>
            <person name="Livny J."/>
            <person name="Vlamakis H."/>
            <person name="Clish C."/>
            <person name="Bullock K."/>
            <person name="Deik A."/>
            <person name="Scott J."/>
            <person name="Pierce K.A."/>
            <person name="Xavier R.J."/>
            <person name="Alm E.J."/>
        </authorList>
    </citation>
    <scope>NUCLEOTIDE SEQUENCE [LARGE SCALE GENOMIC DNA]</scope>
    <source>
        <strain evidence="4 5">BIOML-A1</strain>
    </source>
</reference>